<name>A0A919T3Y2_9ACTN</name>
<dbReference type="EMBL" id="BOQN01000007">
    <property type="protein sequence ID" value="GIM88778.1"/>
    <property type="molecule type" value="Genomic_DNA"/>
</dbReference>
<accession>A0A919T3Y2</accession>
<dbReference type="Proteomes" id="UP000677082">
    <property type="component" value="Unassembled WGS sequence"/>
</dbReference>
<proteinExistence type="predicted"/>
<dbReference type="RefSeq" id="WP_213004763.1">
    <property type="nucleotide sequence ID" value="NZ_BOQN01000007.1"/>
</dbReference>
<keyword evidence="2" id="KW-1185">Reference proteome</keyword>
<comment type="caution">
    <text evidence="1">The sequence shown here is derived from an EMBL/GenBank/DDBJ whole genome shotgun (WGS) entry which is preliminary data.</text>
</comment>
<reference evidence="1 2" key="1">
    <citation type="submission" date="2021-03" db="EMBL/GenBank/DDBJ databases">
        <title>Whole genome shotgun sequence of Actinoplanes toevensis NBRC 105298.</title>
        <authorList>
            <person name="Komaki H."/>
            <person name="Tamura T."/>
        </authorList>
    </citation>
    <scope>NUCLEOTIDE SEQUENCE [LARGE SCALE GENOMIC DNA]</scope>
    <source>
        <strain evidence="1 2">NBRC 105298</strain>
    </source>
</reference>
<evidence type="ECO:0000313" key="2">
    <source>
        <dbReference type="Proteomes" id="UP000677082"/>
    </source>
</evidence>
<evidence type="ECO:0000313" key="1">
    <source>
        <dbReference type="EMBL" id="GIM88778.1"/>
    </source>
</evidence>
<dbReference type="AlphaFoldDB" id="A0A919T3Y2"/>
<organism evidence="1 2">
    <name type="scientific">Paractinoplanes toevensis</name>
    <dbReference type="NCBI Taxonomy" id="571911"/>
    <lineage>
        <taxon>Bacteria</taxon>
        <taxon>Bacillati</taxon>
        <taxon>Actinomycetota</taxon>
        <taxon>Actinomycetes</taxon>
        <taxon>Micromonosporales</taxon>
        <taxon>Micromonosporaceae</taxon>
        <taxon>Paractinoplanes</taxon>
    </lineage>
</organism>
<protein>
    <submittedName>
        <fullName evidence="1">Uncharacterized protein</fullName>
    </submittedName>
</protein>
<gene>
    <name evidence="1" type="ORF">Ato02nite_005710</name>
</gene>
<sequence>MHLRTLSPSQQADIASSIGFLAQEMHTGSEQVDRELRSLWRAYGINIRPGDVEYVQKLNALIGEVGVEQALKDMTANSDVDALVRARLDELVRKDQPCESVGEISDAIGVSVTRVRPSVMRLVANGEVCTIGSTYTGAKTWTLTSDPRLTKEA</sequence>